<dbReference type="EMBL" id="QRZM01000022">
    <property type="protein sequence ID" value="RGV69975.1"/>
    <property type="molecule type" value="Genomic_DNA"/>
</dbReference>
<dbReference type="Pfam" id="PF03235">
    <property type="entry name" value="GmrSD_N"/>
    <property type="match status" value="1"/>
</dbReference>
<accession>A0A412YUL3</accession>
<dbReference type="InterPro" id="IPR043714">
    <property type="entry name" value="DUF5655"/>
</dbReference>
<reference evidence="4 5" key="1">
    <citation type="submission" date="2018-08" db="EMBL/GenBank/DDBJ databases">
        <title>A genome reference for cultivated species of the human gut microbiota.</title>
        <authorList>
            <person name="Zou Y."/>
            <person name="Xue W."/>
            <person name="Luo G."/>
        </authorList>
    </citation>
    <scope>NUCLEOTIDE SEQUENCE [LARGE SCALE GENOMIC DNA]</scope>
    <source>
        <strain evidence="4 5">AF14-18</strain>
    </source>
</reference>
<dbReference type="InterPro" id="IPR004919">
    <property type="entry name" value="GmrSD_N"/>
</dbReference>
<feature type="domain" description="GmrSD restriction endonucleases N-terminal" evidence="1">
    <location>
        <begin position="9"/>
        <end position="220"/>
    </location>
</feature>
<dbReference type="PANTHER" id="PTHR35149">
    <property type="entry name" value="SLL5132 PROTEIN"/>
    <property type="match status" value="1"/>
</dbReference>
<evidence type="ECO:0000259" key="2">
    <source>
        <dbReference type="Pfam" id="PF07510"/>
    </source>
</evidence>
<sequence length="688" mass="79891">MDAKKGNIFEILNGYRQFIIPVYQRTYSWEISHCEKLWKDIVNMQKGKRNSHFVGSIVNVAEQVMPTGVQKFMIIDGQQRMTTLTLLLIALRNYAIEHSEDTTINAPMITDMCLKNTYQQGDDRYKLLLTQSDRQTLLQLIEGIQTDETSSRRLVNNCNYFAEKIKGQEISPKDIYEAIGKLQIVNITLDRAVDDPQLIFESLNSTGMDLSQSDLIRNYILMGLETDEQAHIYETIWYPMEKLFGYEKQSDSMDKFFRDYLTYKNGRIPNLNKIYDEFKAYHVNCGFSSIAEFCKDIFDNAVCYTNMAFAKSGQVCLDKVFNEIKGLQMEVVYPFLLKVYADYNQTVISLNSFSEIGELCVSYILRRAICGIPTNSLNKTFATLKNVIKVEDYINSFKAALILMESYKAFPTDTEFSAAMSIKDIYNMRLRNYILGKIESYQNKSPIIVSNYTIEHIMPQNPKLSSEWKDDLGENWQEVQKKYLHTLGNLTLTAYNAEMSDRPFIEKLNMEGGFKESGLRINSFLIDKAKWNEQLIQERAALLIELCKQIWPYPELPEAILTQYRPESKVSKIYTLNDYDFLNPFTEMLYEQLDKRIINISPDVKREFKKLYIAYKVDTNFVDIVIQKSRLRLAINMKFSEVYDPKGLCKDVAEVGRWGNGDVELFFESLAQIDDVMAIIEQSYNKQC</sequence>
<feature type="domain" description="GmrSD restriction endonucleases C-terminal" evidence="2">
    <location>
        <begin position="411"/>
        <end position="545"/>
    </location>
</feature>
<evidence type="ECO:0000259" key="3">
    <source>
        <dbReference type="Pfam" id="PF18899"/>
    </source>
</evidence>
<organism evidence="4 5">
    <name type="scientific">Enterocloster bolteae</name>
    <dbReference type="NCBI Taxonomy" id="208479"/>
    <lineage>
        <taxon>Bacteria</taxon>
        <taxon>Bacillati</taxon>
        <taxon>Bacillota</taxon>
        <taxon>Clostridia</taxon>
        <taxon>Lachnospirales</taxon>
        <taxon>Lachnospiraceae</taxon>
        <taxon>Enterocloster</taxon>
    </lineage>
</organism>
<dbReference type="Pfam" id="PF07510">
    <property type="entry name" value="GmrSD_C"/>
    <property type="match status" value="1"/>
</dbReference>
<comment type="caution">
    <text evidence="4">The sequence shown here is derived from an EMBL/GenBank/DDBJ whole genome shotgun (WGS) entry which is preliminary data.</text>
</comment>
<proteinExistence type="predicted"/>
<protein>
    <submittedName>
        <fullName evidence="4">DUF262 domain-containing protein</fullName>
    </submittedName>
</protein>
<feature type="domain" description="DUF5655" evidence="3">
    <location>
        <begin position="585"/>
        <end position="685"/>
    </location>
</feature>
<dbReference type="Pfam" id="PF18899">
    <property type="entry name" value="DUF5655"/>
    <property type="match status" value="1"/>
</dbReference>
<dbReference type="AlphaFoldDB" id="A0A412YUL3"/>
<evidence type="ECO:0000313" key="4">
    <source>
        <dbReference type="EMBL" id="RGV69975.1"/>
    </source>
</evidence>
<evidence type="ECO:0000313" key="5">
    <source>
        <dbReference type="Proteomes" id="UP000284543"/>
    </source>
</evidence>
<gene>
    <name evidence="4" type="ORF">DWW02_27745</name>
</gene>
<name>A0A412YUL3_9FIRM</name>
<dbReference type="RefSeq" id="WP_118019638.1">
    <property type="nucleotide sequence ID" value="NZ_JAQEBA010000011.1"/>
</dbReference>
<evidence type="ECO:0000259" key="1">
    <source>
        <dbReference type="Pfam" id="PF03235"/>
    </source>
</evidence>
<dbReference type="InterPro" id="IPR011089">
    <property type="entry name" value="GmrSD_C"/>
</dbReference>
<dbReference type="Proteomes" id="UP000284543">
    <property type="component" value="Unassembled WGS sequence"/>
</dbReference>
<dbReference type="PANTHER" id="PTHR35149:SF2">
    <property type="entry name" value="DUF262 DOMAIN-CONTAINING PROTEIN"/>
    <property type="match status" value="1"/>
</dbReference>